<keyword evidence="3" id="KW-1185">Reference proteome</keyword>
<dbReference type="Proteomes" id="UP000546162">
    <property type="component" value="Unassembled WGS sequence"/>
</dbReference>
<evidence type="ECO:0000313" key="2">
    <source>
        <dbReference type="EMBL" id="MBB4738729.1"/>
    </source>
</evidence>
<sequence>MVDVTAIPLDRLIADDDSVLGNALRRLLTDVDGAGDILAAFDNFAGEPSEQPGPGVQREPGVQPEPGVRG</sequence>
<protein>
    <submittedName>
        <fullName evidence="2">FXSXX-COOH protein</fullName>
    </submittedName>
</protein>
<proteinExistence type="predicted"/>
<evidence type="ECO:0000256" key="1">
    <source>
        <dbReference type="SAM" id="MobiDB-lite"/>
    </source>
</evidence>
<organism evidence="2 3">
    <name type="scientific">Actinoplanes octamycinicus</name>
    <dbReference type="NCBI Taxonomy" id="135948"/>
    <lineage>
        <taxon>Bacteria</taxon>
        <taxon>Bacillati</taxon>
        <taxon>Actinomycetota</taxon>
        <taxon>Actinomycetes</taxon>
        <taxon>Micromonosporales</taxon>
        <taxon>Micromonosporaceae</taxon>
        <taxon>Actinoplanes</taxon>
    </lineage>
</organism>
<dbReference type="NCBIfam" id="TIGR04268">
    <property type="entry name" value="FxSxx-COOH"/>
    <property type="match status" value="1"/>
</dbReference>
<dbReference type="AlphaFoldDB" id="A0A7W7GUW6"/>
<name>A0A7W7GUW6_9ACTN</name>
<reference evidence="2 3" key="1">
    <citation type="submission" date="2020-08" db="EMBL/GenBank/DDBJ databases">
        <title>Sequencing the genomes of 1000 actinobacteria strains.</title>
        <authorList>
            <person name="Klenk H.-P."/>
        </authorList>
    </citation>
    <scope>NUCLEOTIDE SEQUENCE [LARGE SCALE GENOMIC DNA]</scope>
    <source>
        <strain evidence="2 3">DSM 45809</strain>
    </source>
</reference>
<accession>A0A7W7GUW6</accession>
<dbReference type="EMBL" id="JACHNB010000001">
    <property type="protein sequence ID" value="MBB4738729.1"/>
    <property type="molecule type" value="Genomic_DNA"/>
</dbReference>
<dbReference type="InterPro" id="IPR026334">
    <property type="entry name" value="FxSxx-COOH"/>
</dbReference>
<feature type="region of interest" description="Disordered" evidence="1">
    <location>
        <begin position="44"/>
        <end position="70"/>
    </location>
</feature>
<gene>
    <name evidence="2" type="ORF">BJY16_002188</name>
</gene>
<comment type="caution">
    <text evidence="2">The sequence shown here is derived from an EMBL/GenBank/DDBJ whole genome shotgun (WGS) entry which is preliminary data.</text>
</comment>
<evidence type="ECO:0000313" key="3">
    <source>
        <dbReference type="Proteomes" id="UP000546162"/>
    </source>
</evidence>